<name>A0AAV2ACZ8_9ARAC</name>
<dbReference type="Pfam" id="PF25396">
    <property type="entry name" value="ZNFX1"/>
    <property type="match status" value="1"/>
</dbReference>
<reference evidence="6 7" key="1">
    <citation type="submission" date="2024-04" db="EMBL/GenBank/DDBJ databases">
        <authorList>
            <person name="Rising A."/>
            <person name="Reimegard J."/>
            <person name="Sonavane S."/>
            <person name="Akerstrom W."/>
            <person name="Nylinder S."/>
            <person name="Hedman E."/>
            <person name="Kallberg Y."/>
        </authorList>
    </citation>
    <scope>NUCLEOTIDE SEQUENCE [LARGE SCALE GENOMIC DNA]</scope>
</reference>
<dbReference type="GO" id="GO:0031048">
    <property type="term" value="P:regulatory ncRNA-mediated heterochromatin formation"/>
    <property type="evidence" value="ECO:0007669"/>
    <property type="project" value="TreeGrafter"/>
</dbReference>
<dbReference type="Pfam" id="PF13086">
    <property type="entry name" value="AAA_11"/>
    <property type="match status" value="2"/>
</dbReference>
<dbReference type="InterPro" id="IPR041679">
    <property type="entry name" value="DNA2/NAM7-like_C"/>
</dbReference>
<evidence type="ECO:0000313" key="6">
    <source>
        <dbReference type="EMBL" id="CAL1281851.1"/>
    </source>
</evidence>
<evidence type="ECO:0000256" key="4">
    <source>
        <dbReference type="ARBA" id="ARBA00022833"/>
    </source>
</evidence>
<dbReference type="GO" id="GO:0008270">
    <property type="term" value="F:zinc ion binding"/>
    <property type="evidence" value="ECO:0007669"/>
    <property type="project" value="UniProtKB-KW"/>
</dbReference>
<dbReference type="InterPro" id="IPR027417">
    <property type="entry name" value="P-loop_NTPase"/>
</dbReference>
<keyword evidence="1" id="KW-0479">Metal-binding</keyword>
<dbReference type="Proteomes" id="UP001497382">
    <property type="component" value="Unassembled WGS sequence"/>
</dbReference>
<dbReference type="InterPro" id="IPR057373">
    <property type="entry name" value="ZNFX1"/>
</dbReference>
<sequence length="1788" mass="205603">MQDMTMPRVMKRVFTPVSEQHRRMDSQGLKLRQLSDCRYDSGIHLRANPIGNADVLHVRLMSFAELHNLRFKNPETILCTILCEDSGFYALLKQRNIDRNVMALVLLVLEKATTSHLRQNVIAMLDSIISSEGCLLNKLCAFLLPYVKRRITVPYHFESFLSLSKLLVKIWIFVPFRSLEPSLSAFRDVIQMLELACRPCLQENDQLCLLVSKNLRRLHDFLRGCSSKKTKQSYDTEIQLLQNHYEDYRTIPVLPTIKDIHSPCTTVLQPNLIKGRYEDGKHYLDVQFRLCREDYVKSVRDGVAEYLSLKRQGKSFNGCKNARVYSDVYIIRQEFVHGGLVHLACFRDDRFSKIKWEHSKRFLTGSLLCLSSDDFESVLFATIVRRQPKELREGLLLLRFEEITDEVLTLKRLRSFVVIETSAYFEAYRHNLQALQDIEVTKFPMKSYIVELQKNVVQPTYITESTMYDIRPLLLPLNRSSVDKFMKKSEMVKPIYKFNMLSDEQISKKAKSVHILNNKSWPSASELNLDPSQYAAIKAALTKRFVLIQGPPGTGKTYVGLRIIQLLLHNLESFTPPSCRPILVVCYTNHALDQFLEGTLQFTSRIVRIGGRGTNEKITQYYLRNLRKAFEQRKEVPNRLFKLVQQKKYELQGLVQHICRIQQCIEMCYSAVLSEDILKDCMSARDYDALKGTSRLENEEFVMHDWLGILFRSEDVCQNQVGSKSDETMFPDTCINNSLPTSGNGKENECEEECDETEIEFIEAFRSIGSEEFADFKIDAIATKDKFIQGISQYYRKNSGGKDKLFIVDNLSRVEVMTEEEVRKIKDILLLSLIDRWRLYKFWLELHISEKQKDILKIQSNLKIKLAELNELQSEVDLIVCQQAHVIGVTTTGAAKYRTTVELLNPQIVVFEEAAEILESHIVTSLTSATEHIILIGDHQQLKPSPSVHELAVQYHLDVSLFERMVQNGMPCHRLNVQHRMRPEIAALLVPHFYKELKNHELVMKYEDIKGIHKNVFFITHSYNELHEFDSKSKVNQHEATFLIKLCKYIILQGYEPTQITVLTTYSGQLLVLKRLAGDGILKSVTFAVVDNYQGEENDFVLISFVRSNEEGEVGFLKVPNRVCVALSRAKKALYCVGNFCMLMEKSPVWKSIMQILEANEAIGPSLQMFCQNHPDAFNSVSFDTDFDALCEGGCTRICDFNLACGHSCQLLCHPYDKKHENVKCFTTCERRCNYGHSCKKLCFEDCGPCTTLVERQMELCGHIIKVKCCMRSCTEQKCTKPCEKYLACGHQCQNKCSSNCTLKCLKKEERVSPICGHVVEVECCNSDDLEHFANICKMPCNEILSCGHDCQGTCSKCFQGRIHIPCTQRCDLTLICGHRCTSSCSRNCPPCSYSCENRCSHGRCPRKCSEPCAKCRQPCEWSCPHQKCDRLCSETCSRDICYEPCATTLQCGHPCIGLCGELCPEECRECDSEKVQEKFFGLEDKENTRFVRLEECEHIFELFGLMRWMKAFVQEKRKIQLITCPRCKVVIRRNPCFQKAVKSCLEDIEKVKDIVCGNIYRNSYIQCFLMEKIKSNIHKIPELGQLIVKPLKSLYSRSIMEIFTIENIFILAASLEGMVVFDNRPAAKGFGDSRVQSLYHKLIQYKALNKKLLINFMKDEYLTASPKQLQELSWEIHRLNLADKLLKFLYDNMTMKWDTDLFSLVCCLINYKPFREENAKNAEAQLQAFGGVCAEISTLAKPISLNSLNLSKDNWYICPLRHLSFSTLPESQCTECGSKIEGLDIGF</sequence>
<dbReference type="FunFam" id="3.40.50.300:FF:000742">
    <property type="entry name" value="NFX1-type zinc finger-containing protein 1"/>
    <property type="match status" value="1"/>
</dbReference>
<evidence type="ECO:0000256" key="3">
    <source>
        <dbReference type="ARBA" id="ARBA00022771"/>
    </source>
</evidence>
<keyword evidence="7" id="KW-1185">Reference proteome</keyword>
<feature type="domain" description="NF-X1-type" evidence="5">
    <location>
        <begin position="1233"/>
        <end position="1252"/>
    </location>
</feature>
<accession>A0AAV2ACZ8</accession>
<keyword evidence="2" id="KW-0677">Repeat</keyword>
<dbReference type="GO" id="GO:0031380">
    <property type="term" value="C:nuclear RNA-directed RNA polymerase complex"/>
    <property type="evidence" value="ECO:0007669"/>
    <property type="project" value="TreeGrafter"/>
</dbReference>
<dbReference type="CDD" id="cd18808">
    <property type="entry name" value="SF1_C_Upf1"/>
    <property type="match status" value="1"/>
</dbReference>
<dbReference type="GO" id="GO:0004386">
    <property type="term" value="F:helicase activity"/>
    <property type="evidence" value="ECO:0007669"/>
    <property type="project" value="InterPro"/>
</dbReference>
<organism evidence="6 7">
    <name type="scientific">Larinioides sclopetarius</name>
    <dbReference type="NCBI Taxonomy" id="280406"/>
    <lineage>
        <taxon>Eukaryota</taxon>
        <taxon>Metazoa</taxon>
        <taxon>Ecdysozoa</taxon>
        <taxon>Arthropoda</taxon>
        <taxon>Chelicerata</taxon>
        <taxon>Arachnida</taxon>
        <taxon>Araneae</taxon>
        <taxon>Araneomorphae</taxon>
        <taxon>Entelegynae</taxon>
        <taxon>Araneoidea</taxon>
        <taxon>Araneidae</taxon>
        <taxon>Larinioides</taxon>
    </lineage>
</organism>
<keyword evidence="3" id="KW-0863">Zinc-finger</keyword>
<evidence type="ECO:0000256" key="1">
    <source>
        <dbReference type="ARBA" id="ARBA00022723"/>
    </source>
</evidence>
<dbReference type="InterPro" id="IPR041677">
    <property type="entry name" value="DNA2/NAM7_AAA_11"/>
</dbReference>
<feature type="domain" description="NF-X1-type" evidence="5">
    <location>
        <begin position="1205"/>
        <end position="1231"/>
    </location>
</feature>
<dbReference type="SMART" id="SM00438">
    <property type="entry name" value="ZnF_NFX"/>
    <property type="match status" value="6"/>
</dbReference>
<keyword evidence="4" id="KW-0862">Zinc</keyword>
<feature type="domain" description="NF-X1-type" evidence="5">
    <location>
        <begin position="1289"/>
        <end position="1307"/>
    </location>
</feature>
<comment type="caution">
    <text evidence="6">The sequence shown here is derived from an EMBL/GenBank/DDBJ whole genome shotgun (WGS) entry which is preliminary data.</text>
</comment>
<feature type="domain" description="NF-X1-type" evidence="5">
    <location>
        <begin position="1377"/>
        <end position="1394"/>
    </location>
</feature>
<gene>
    <name evidence="6" type="ORF">LARSCL_LOCUS11816</name>
</gene>
<dbReference type="InterPro" id="IPR045055">
    <property type="entry name" value="DNA2/NAM7-like"/>
</dbReference>
<dbReference type="InterPro" id="IPR000967">
    <property type="entry name" value="Znf_NFX1"/>
</dbReference>
<feature type="domain" description="NF-X1-type" evidence="5">
    <location>
        <begin position="1261"/>
        <end position="1281"/>
    </location>
</feature>
<dbReference type="InterPro" id="IPR047187">
    <property type="entry name" value="SF1_C_Upf1"/>
</dbReference>
<proteinExistence type="predicted"/>
<dbReference type="EMBL" id="CAXIEN010000150">
    <property type="protein sequence ID" value="CAL1281851.1"/>
    <property type="molecule type" value="Genomic_DNA"/>
</dbReference>
<dbReference type="PANTHER" id="PTHR10887">
    <property type="entry name" value="DNA2/NAM7 HELICASE FAMILY"/>
    <property type="match status" value="1"/>
</dbReference>
<dbReference type="Gene3D" id="3.40.50.300">
    <property type="entry name" value="P-loop containing nucleotide triphosphate hydrolases"/>
    <property type="match status" value="3"/>
</dbReference>
<dbReference type="PANTHER" id="PTHR10887:SF341">
    <property type="entry name" value="NFX1-TYPE ZINC FINGER-CONTAINING PROTEIN 1"/>
    <property type="match status" value="1"/>
</dbReference>
<protein>
    <recommendedName>
        <fullName evidence="5">NF-X1-type domain-containing protein</fullName>
    </recommendedName>
</protein>
<evidence type="ECO:0000313" key="7">
    <source>
        <dbReference type="Proteomes" id="UP001497382"/>
    </source>
</evidence>
<dbReference type="SUPFAM" id="SSF52540">
    <property type="entry name" value="P-loop containing nucleoside triphosphate hydrolases"/>
    <property type="match status" value="1"/>
</dbReference>
<feature type="domain" description="NF-X1-type" evidence="5">
    <location>
        <begin position="1316"/>
        <end position="1343"/>
    </location>
</feature>
<evidence type="ECO:0000259" key="5">
    <source>
        <dbReference type="SMART" id="SM00438"/>
    </source>
</evidence>
<evidence type="ECO:0000256" key="2">
    <source>
        <dbReference type="ARBA" id="ARBA00022737"/>
    </source>
</evidence>
<dbReference type="Pfam" id="PF13087">
    <property type="entry name" value="AAA_12"/>
    <property type="match status" value="1"/>
</dbReference>